<comment type="caution">
    <text evidence="8">The sequence shown here is derived from an EMBL/GenBank/DDBJ whole genome shotgun (WGS) entry which is preliminary data.</text>
</comment>
<sequence length="155" mass="17876">MSKELSRHEIRKMALQALFPLDFNQDLDKKDAIMQAIELEHHEMVDAEQENFVPAYLDQLVVGVCEHKVALDELIQKHLKKGWSIKRLSKMDLCILRIASYEMMYEKDVPNKVALNEALELTKTFSDDQSRKFVNGVLSAINTDLTKEVADKDKL</sequence>
<dbReference type="RefSeq" id="WP_206903867.1">
    <property type="nucleotide sequence ID" value="NZ_JAFLVT010000013.1"/>
</dbReference>
<name>A0ABS3H8N6_9ENTE</name>
<organism evidence="8 9">
    <name type="scientific">Candidatus Enterococcus myersii</name>
    <dbReference type="NCBI Taxonomy" id="2815322"/>
    <lineage>
        <taxon>Bacteria</taxon>
        <taxon>Bacillati</taxon>
        <taxon>Bacillota</taxon>
        <taxon>Bacilli</taxon>
        <taxon>Lactobacillales</taxon>
        <taxon>Enterococcaceae</taxon>
        <taxon>Enterococcus</taxon>
    </lineage>
</organism>
<dbReference type="NCBIfam" id="NF001223">
    <property type="entry name" value="PRK00202.1-1"/>
    <property type="match status" value="1"/>
</dbReference>
<keyword evidence="4 6" id="KW-0805">Transcription regulation</keyword>
<evidence type="ECO:0000259" key="7">
    <source>
        <dbReference type="Pfam" id="PF01029"/>
    </source>
</evidence>
<comment type="similarity">
    <text evidence="1 6">Belongs to the NusB family.</text>
</comment>
<keyword evidence="5 6" id="KW-0804">Transcription</keyword>
<proteinExistence type="inferred from homology"/>
<evidence type="ECO:0000256" key="3">
    <source>
        <dbReference type="ARBA" id="ARBA00022884"/>
    </source>
</evidence>
<gene>
    <name evidence="6 8" type="primary">nusB</name>
    <name evidence="8" type="ORF">JZO76_09655</name>
</gene>
<comment type="function">
    <text evidence="6">Involved in transcription antitermination. Required for transcription of ribosomal RNA (rRNA) genes. Binds specifically to the boxA antiterminator sequence of the ribosomal RNA (rrn) operons.</text>
</comment>
<dbReference type="Pfam" id="PF01029">
    <property type="entry name" value="NusB"/>
    <property type="match status" value="1"/>
</dbReference>
<dbReference type="Proteomes" id="UP000664256">
    <property type="component" value="Unassembled WGS sequence"/>
</dbReference>
<protein>
    <recommendedName>
        <fullName evidence="6">Transcription antitermination protein NusB</fullName>
    </recommendedName>
    <alternativeName>
        <fullName evidence="6">Antitermination factor NusB</fullName>
    </alternativeName>
</protein>
<dbReference type="PANTHER" id="PTHR11078">
    <property type="entry name" value="N UTILIZATION SUBSTANCE PROTEIN B-RELATED"/>
    <property type="match status" value="1"/>
</dbReference>
<evidence type="ECO:0000313" key="8">
    <source>
        <dbReference type="EMBL" id="MBO0449802.1"/>
    </source>
</evidence>
<dbReference type="PANTHER" id="PTHR11078:SF3">
    <property type="entry name" value="ANTITERMINATION NUSB DOMAIN-CONTAINING PROTEIN"/>
    <property type="match status" value="1"/>
</dbReference>
<dbReference type="InterPro" id="IPR035926">
    <property type="entry name" value="NusB-like_sf"/>
</dbReference>
<feature type="domain" description="NusB/RsmB/TIM44" evidence="7">
    <location>
        <begin position="9"/>
        <end position="141"/>
    </location>
</feature>
<evidence type="ECO:0000313" key="9">
    <source>
        <dbReference type="Proteomes" id="UP000664256"/>
    </source>
</evidence>
<evidence type="ECO:0000256" key="4">
    <source>
        <dbReference type="ARBA" id="ARBA00023015"/>
    </source>
</evidence>
<dbReference type="EMBL" id="JAFLVT010000013">
    <property type="protein sequence ID" value="MBO0449802.1"/>
    <property type="molecule type" value="Genomic_DNA"/>
</dbReference>
<evidence type="ECO:0000256" key="2">
    <source>
        <dbReference type="ARBA" id="ARBA00022814"/>
    </source>
</evidence>
<reference evidence="8 9" key="1">
    <citation type="submission" date="2021-03" db="EMBL/GenBank/DDBJ databases">
        <title>Enterococcal diversity collection.</title>
        <authorList>
            <person name="Gilmore M.S."/>
            <person name="Schwartzman J."/>
            <person name="Van Tyne D."/>
            <person name="Martin M."/>
            <person name="Earl A.M."/>
            <person name="Manson A.L."/>
            <person name="Straub T."/>
            <person name="Salamzade R."/>
            <person name="Saavedra J."/>
            <person name="Lebreton F."/>
            <person name="Prichula J."/>
            <person name="Schaufler K."/>
            <person name="Gaca A."/>
            <person name="Sgardioli B."/>
            <person name="Wagenaar J."/>
            <person name="Strong T."/>
        </authorList>
    </citation>
    <scope>NUCLEOTIDE SEQUENCE [LARGE SCALE GENOMIC DNA]</scope>
    <source>
        <strain evidence="8 9">MJM12</strain>
    </source>
</reference>
<dbReference type="SUPFAM" id="SSF48013">
    <property type="entry name" value="NusB-like"/>
    <property type="match status" value="1"/>
</dbReference>
<evidence type="ECO:0000256" key="5">
    <source>
        <dbReference type="ARBA" id="ARBA00023163"/>
    </source>
</evidence>
<dbReference type="Gene3D" id="1.10.940.10">
    <property type="entry name" value="NusB-like"/>
    <property type="match status" value="1"/>
</dbReference>
<dbReference type="InterPro" id="IPR006027">
    <property type="entry name" value="NusB_RsmB_TIM44"/>
</dbReference>
<keyword evidence="2 6" id="KW-0889">Transcription antitermination</keyword>
<dbReference type="InterPro" id="IPR011605">
    <property type="entry name" value="NusB_fam"/>
</dbReference>
<dbReference type="NCBIfam" id="TIGR01951">
    <property type="entry name" value="nusB"/>
    <property type="match status" value="1"/>
</dbReference>
<keyword evidence="3 6" id="KW-0694">RNA-binding</keyword>
<evidence type="ECO:0000256" key="1">
    <source>
        <dbReference type="ARBA" id="ARBA00005952"/>
    </source>
</evidence>
<evidence type="ECO:0000256" key="6">
    <source>
        <dbReference type="HAMAP-Rule" id="MF_00073"/>
    </source>
</evidence>
<accession>A0ABS3H8N6</accession>
<keyword evidence="9" id="KW-1185">Reference proteome</keyword>
<dbReference type="HAMAP" id="MF_00073">
    <property type="entry name" value="NusB"/>
    <property type="match status" value="1"/>
</dbReference>